<accession>A0ACB9F7V6</accession>
<keyword evidence="2" id="KW-1185">Reference proteome</keyword>
<dbReference type="EMBL" id="CM042011">
    <property type="protein sequence ID" value="KAI3766737.1"/>
    <property type="molecule type" value="Genomic_DNA"/>
</dbReference>
<evidence type="ECO:0000313" key="2">
    <source>
        <dbReference type="Proteomes" id="UP001055811"/>
    </source>
</evidence>
<sequence>MIKSFYDAHLTLTDEDLKALFPSDYNLFFAGFLCHIRSIFVCKSTLVGCLKGELLHEISSFSLKVSADKMFCKLSKDGSYEVGLVREFIDEKLTSIGYLNMPWCKLVALKVNCFVWRAALGRIPVAKGLMDRSVNIDASRCRTYPIAEIEGYSTDLIEKAEIEGYNEAIERGFDAPFAVRSTNRYLALGFSIEDTHAPPSPPLSVFWLNVVLEIFGKMAADL</sequence>
<protein>
    <submittedName>
        <fullName evidence="1">Uncharacterized protein</fullName>
    </submittedName>
</protein>
<gene>
    <name evidence="1" type="ORF">L2E82_16808</name>
</gene>
<proteinExistence type="predicted"/>
<comment type="caution">
    <text evidence="1">The sequence shown here is derived from an EMBL/GenBank/DDBJ whole genome shotgun (WGS) entry which is preliminary data.</text>
</comment>
<dbReference type="Proteomes" id="UP001055811">
    <property type="component" value="Linkage Group LG03"/>
</dbReference>
<evidence type="ECO:0000313" key="1">
    <source>
        <dbReference type="EMBL" id="KAI3766737.1"/>
    </source>
</evidence>
<organism evidence="1 2">
    <name type="scientific">Cichorium intybus</name>
    <name type="common">Chicory</name>
    <dbReference type="NCBI Taxonomy" id="13427"/>
    <lineage>
        <taxon>Eukaryota</taxon>
        <taxon>Viridiplantae</taxon>
        <taxon>Streptophyta</taxon>
        <taxon>Embryophyta</taxon>
        <taxon>Tracheophyta</taxon>
        <taxon>Spermatophyta</taxon>
        <taxon>Magnoliopsida</taxon>
        <taxon>eudicotyledons</taxon>
        <taxon>Gunneridae</taxon>
        <taxon>Pentapetalae</taxon>
        <taxon>asterids</taxon>
        <taxon>campanulids</taxon>
        <taxon>Asterales</taxon>
        <taxon>Asteraceae</taxon>
        <taxon>Cichorioideae</taxon>
        <taxon>Cichorieae</taxon>
        <taxon>Cichoriinae</taxon>
        <taxon>Cichorium</taxon>
    </lineage>
</organism>
<reference evidence="2" key="1">
    <citation type="journal article" date="2022" name="Mol. Ecol. Resour.">
        <title>The genomes of chicory, endive, great burdock and yacon provide insights into Asteraceae palaeo-polyploidization history and plant inulin production.</title>
        <authorList>
            <person name="Fan W."/>
            <person name="Wang S."/>
            <person name="Wang H."/>
            <person name="Wang A."/>
            <person name="Jiang F."/>
            <person name="Liu H."/>
            <person name="Zhao H."/>
            <person name="Xu D."/>
            <person name="Zhang Y."/>
        </authorList>
    </citation>
    <scope>NUCLEOTIDE SEQUENCE [LARGE SCALE GENOMIC DNA]</scope>
    <source>
        <strain evidence="2">cv. Punajuju</strain>
    </source>
</reference>
<name>A0ACB9F7V6_CICIN</name>
<reference evidence="1 2" key="2">
    <citation type="journal article" date="2022" name="Mol. Ecol. Resour.">
        <title>The genomes of chicory, endive, great burdock and yacon provide insights into Asteraceae paleo-polyploidization history and plant inulin production.</title>
        <authorList>
            <person name="Fan W."/>
            <person name="Wang S."/>
            <person name="Wang H."/>
            <person name="Wang A."/>
            <person name="Jiang F."/>
            <person name="Liu H."/>
            <person name="Zhao H."/>
            <person name="Xu D."/>
            <person name="Zhang Y."/>
        </authorList>
    </citation>
    <scope>NUCLEOTIDE SEQUENCE [LARGE SCALE GENOMIC DNA]</scope>
    <source>
        <strain evidence="2">cv. Punajuju</strain>
        <tissue evidence="1">Leaves</tissue>
    </source>
</reference>